<organism evidence="3 4">
    <name type="scientific">Paractinoplanes ovalisporus</name>
    <dbReference type="NCBI Taxonomy" id="2810368"/>
    <lineage>
        <taxon>Bacteria</taxon>
        <taxon>Bacillati</taxon>
        <taxon>Actinomycetota</taxon>
        <taxon>Actinomycetes</taxon>
        <taxon>Micromonosporales</taxon>
        <taxon>Micromonosporaceae</taxon>
        <taxon>Paractinoplanes</taxon>
    </lineage>
</organism>
<evidence type="ECO:0000313" key="3">
    <source>
        <dbReference type="EMBL" id="MBM2616498.1"/>
    </source>
</evidence>
<feature type="region of interest" description="Disordered" evidence="1">
    <location>
        <begin position="34"/>
        <end position="64"/>
    </location>
</feature>
<keyword evidence="2" id="KW-0812">Transmembrane</keyword>
<evidence type="ECO:0000313" key="4">
    <source>
        <dbReference type="Proteomes" id="UP000632138"/>
    </source>
</evidence>
<accession>A0ABS2A9I9</accession>
<dbReference type="Proteomes" id="UP000632138">
    <property type="component" value="Unassembled WGS sequence"/>
</dbReference>
<keyword evidence="2" id="KW-1133">Transmembrane helix</keyword>
<evidence type="ECO:0000256" key="1">
    <source>
        <dbReference type="SAM" id="MobiDB-lite"/>
    </source>
</evidence>
<name>A0ABS2A9I9_9ACTN</name>
<comment type="caution">
    <text evidence="3">The sequence shown here is derived from an EMBL/GenBank/DDBJ whole genome shotgun (WGS) entry which is preliminary data.</text>
</comment>
<feature type="transmembrane region" description="Helical" evidence="2">
    <location>
        <begin position="12"/>
        <end position="32"/>
    </location>
</feature>
<protein>
    <submittedName>
        <fullName evidence="3">Uncharacterized protein</fullName>
    </submittedName>
</protein>
<keyword evidence="4" id="KW-1185">Reference proteome</keyword>
<sequence length="190" mass="19698">MATNTDKAVKVAVIGAAGAVLAASIPVLITTLGKDEPSKPPVAASSAPVTSLPTTTPPPATPTTDGPAIALTAEASGTRQVAVGVERKRAPRAGRSFWFVLQIHNVNGHSEFYPRKDVSASEPGYQLQVSIPPDADVARKRTGHVFEVDAATAKWMAAGAADDATMSEKQLINPPCNDCAASNEVTLPFE</sequence>
<dbReference type="RefSeq" id="WP_203376384.1">
    <property type="nucleotide sequence ID" value="NZ_JAENHP010000003.1"/>
</dbReference>
<proteinExistence type="predicted"/>
<keyword evidence="2" id="KW-0472">Membrane</keyword>
<dbReference type="EMBL" id="JAENHP010000003">
    <property type="protein sequence ID" value="MBM2616498.1"/>
    <property type="molecule type" value="Genomic_DNA"/>
</dbReference>
<feature type="compositionally biased region" description="Low complexity" evidence="1">
    <location>
        <begin position="41"/>
        <end position="54"/>
    </location>
</feature>
<reference evidence="3 4" key="1">
    <citation type="submission" date="2021-01" db="EMBL/GenBank/DDBJ databases">
        <title>Actinoplanes sp. nov. LDG1-06 isolated from lichen.</title>
        <authorList>
            <person name="Saeng-In P."/>
            <person name="Phongsopitanun W."/>
            <person name="Kanchanasin P."/>
            <person name="Yuki M."/>
            <person name="Kudo T."/>
            <person name="Ohkuma M."/>
            <person name="Tanasupawat S."/>
        </authorList>
    </citation>
    <scope>NUCLEOTIDE SEQUENCE [LARGE SCALE GENOMIC DNA]</scope>
    <source>
        <strain evidence="3 4">LDG1-06</strain>
    </source>
</reference>
<evidence type="ECO:0000256" key="2">
    <source>
        <dbReference type="SAM" id="Phobius"/>
    </source>
</evidence>
<gene>
    <name evidence="3" type="ORF">JIG36_13120</name>
</gene>